<dbReference type="RefSeq" id="WP_011939763.1">
    <property type="nucleotide sequence ID" value="NC_009483.1"/>
</dbReference>
<keyword evidence="3" id="KW-1185">Reference proteome</keyword>
<feature type="domain" description="DUF4062" evidence="1">
    <location>
        <begin position="7"/>
        <end position="91"/>
    </location>
</feature>
<organism evidence="2 3">
    <name type="scientific">Geotalea uraniireducens (strain Rf4)</name>
    <name type="common">Geobacter uraniireducens</name>
    <dbReference type="NCBI Taxonomy" id="351605"/>
    <lineage>
        <taxon>Bacteria</taxon>
        <taxon>Pseudomonadati</taxon>
        <taxon>Thermodesulfobacteriota</taxon>
        <taxon>Desulfuromonadia</taxon>
        <taxon>Geobacterales</taxon>
        <taxon>Geobacteraceae</taxon>
        <taxon>Geotalea</taxon>
    </lineage>
</organism>
<dbReference type="OrthoDB" id="754716at2"/>
<sequence length="210" mass="24154">MNKKLTIMVSSSVYGIEELLDRIYTLLTAFGFEVWMSHKGTVPVFSNRSAFDNCLAAVEKCDLFLGLITPYYGSGKDEDGISITHFELRRAIELKKPRWLLAHDHVVFARTLLNNLGHEGKEKRGRLKLKKNNVIDNLRVIDMYEEAILSEKLLRDRHGNWVQKFSTDDDAALFATAQFSRYQEVEAFVQENFNDKDHISLSLKERGGRP</sequence>
<dbReference type="AlphaFoldDB" id="A5G5M5"/>
<dbReference type="STRING" id="351605.Gura_2921"/>
<dbReference type="HOGENOM" id="CLU_1309257_0_0_7"/>
<name>A5G5M5_GEOUR</name>
<gene>
    <name evidence="2" type="ordered locus">Gura_2921</name>
</gene>
<dbReference type="Pfam" id="PF13271">
    <property type="entry name" value="DUF4062"/>
    <property type="match status" value="1"/>
</dbReference>
<accession>A5G5M5</accession>
<evidence type="ECO:0000259" key="1">
    <source>
        <dbReference type="Pfam" id="PF13271"/>
    </source>
</evidence>
<reference evidence="2 3" key="1">
    <citation type="submission" date="2007-05" db="EMBL/GenBank/DDBJ databases">
        <title>Complete sequence of Geobacter uraniireducens Rf4.</title>
        <authorList>
            <consortium name="US DOE Joint Genome Institute"/>
            <person name="Copeland A."/>
            <person name="Lucas S."/>
            <person name="Lapidus A."/>
            <person name="Barry K."/>
            <person name="Detter J.C."/>
            <person name="Glavina del Rio T."/>
            <person name="Hammon N."/>
            <person name="Israni S."/>
            <person name="Dalin E."/>
            <person name="Tice H."/>
            <person name="Pitluck S."/>
            <person name="Chertkov O."/>
            <person name="Brettin T."/>
            <person name="Bruce D."/>
            <person name="Han C."/>
            <person name="Schmutz J."/>
            <person name="Larimer F."/>
            <person name="Land M."/>
            <person name="Hauser L."/>
            <person name="Kyrpides N."/>
            <person name="Mikhailova N."/>
            <person name="Shelobolina E."/>
            <person name="Aklujkar M."/>
            <person name="Lovley D."/>
            <person name="Richardson P."/>
        </authorList>
    </citation>
    <scope>NUCLEOTIDE SEQUENCE [LARGE SCALE GENOMIC DNA]</scope>
    <source>
        <strain evidence="2 3">Rf4</strain>
    </source>
</reference>
<protein>
    <recommendedName>
        <fullName evidence="1">DUF4062 domain-containing protein</fullName>
    </recommendedName>
</protein>
<dbReference type="Proteomes" id="UP000006695">
    <property type="component" value="Chromosome"/>
</dbReference>
<evidence type="ECO:0000313" key="2">
    <source>
        <dbReference type="EMBL" id="ABQ27093.1"/>
    </source>
</evidence>
<evidence type="ECO:0000313" key="3">
    <source>
        <dbReference type="Proteomes" id="UP000006695"/>
    </source>
</evidence>
<dbReference type="EMBL" id="CP000698">
    <property type="protein sequence ID" value="ABQ27093.1"/>
    <property type="molecule type" value="Genomic_DNA"/>
</dbReference>
<dbReference type="KEGG" id="gur:Gura_2921"/>
<proteinExistence type="predicted"/>
<dbReference type="InterPro" id="IPR025139">
    <property type="entry name" value="DUF4062"/>
</dbReference>
<dbReference type="SUPFAM" id="SSF52309">
    <property type="entry name" value="N-(deoxy)ribosyltransferase-like"/>
    <property type="match status" value="1"/>
</dbReference>
<dbReference type="Gene3D" id="3.40.50.450">
    <property type="match status" value="1"/>
</dbReference>